<keyword evidence="2" id="KW-1185">Reference proteome</keyword>
<dbReference type="RefSeq" id="WP_102199525.1">
    <property type="nucleotide sequence ID" value="NZ_PNHQ01000030.1"/>
</dbReference>
<evidence type="ECO:0008006" key="3">
    <source>
        <dbReference type="Google" id="ProtNLM"/>
    </source>
</evidence>
<organism evidence="1 2">
    <name type="scientific">Aerococcus viridans</name>
    <dbReference type="NCBI Taxonomy" id="1377"/>
    <lineage>
        <taxon>Bacteria</taxon>
        <taxon>Bacillati</taxon>
        <taxon>Bacillota</taxon>
        <taxon>Bacilli</taxon>
        <taxon>Lactobacillales</taxon>
        <taxon>Aerococcaceae</taxon>
        <taxon>Aerococcus</taxon>
    </lineage>
</organism>
<dbReference type="AlphaFoldDB" id="A0A2N6UBI3"/>
<gene>
    <name evidence="1" type="ORF">CJ191_08660</name>
</gene>
<dbReference type="SUPFAM" id="SSF52833">
    <property type="entry name" value="Thioredoxin-like"/>
    <property type="match status" value="1"/>
</dbReference>
<sequence>MAQKITERNNSKKLTPGACKHNHVFEVFLFVNPLGDTCLNSEEEVLNFVRHTDKKVYFRFITTSDMQTFNNYIKTLDNPLSLNDRNSLYLAHQEVCKGYKAALLQGKKVGREYLMKIQDYYGRQGNPYSKEKMLEIAGTTRLDIEMWLQDINSDLTQESIIVDAKLAHQMQISANPTVVIFDNINYQYGFKLEENITLDNLEYITDQMMIHSEEDINQTFANKPQLTCIKK</sequence>
<comment type="caution">
    <text evidence="1">The sequence shown here is derived from an EMBL/GenBank/DDBJ whole genome shotgun (WGS) entry which is preliminary data.</text>
</comment>
<evidence type="ECO:0000313" key="2">
    <source>
        <dbReference type="Proteomes" id="UP000235701"/>
    </source>
</evidence>
<proteinExistence type="predicted"/>
<dbReference type="Gene3D" id="3.40.30.10">
    <property type="entry name" value="Glutaredoxin"/>
    <property type="match status" value="1"/>
</dbReference>
<dbReference type="InterPro" id="IPR036249">
    <property type="entry name" value="Thioredoxin-like_sf"/>
</dbReference>
<dbReference type="EMBL" id="PNHQ01000030">
    <property type="protein sequence ID" value="PMC78927.1"/>
    <property type="molecule type" value="Genomic_DNA"/>
</dbReference>
<evidence type="ECO:0000313" key="1">
    <source>
        <dbReference type="EMBL" id="PMC78927.1"/>
    </source>
</evidence>
<dbReference type="Proteomes" id="UP000235701">
    <property type="component" value="Unassembled WGS sequence"/>
</dbReference>
<accession>A0A2N6UBI3</accession>
<dbReference type="Pfam" id="PF13743">
    <property type="entry name" value="Thioredoxin_5"/>
    <property type="match status" value="1"/>
</dbReference>
<name>A0A2N6UBI3_9LACT</name>
<protein>
    <recommendedName>
        <fullName evidence="3">DsbA family protein</fullName>
    </recommendedName>
</protein>
<reference evidence="1 2" key="1">
    <citation type="submission" date="2017-09" db="EMBL/GenBank/DDBJ databases">
        <title>Bacterial strain isolated from the female urinary microbiota.</title>
        <authorList>
            <person name="Thomas-White K."/>
            <person name="Kumar N."/>
            <person name="Forster S."/>
            <person name="Putonti C."/>
            <person name="Lawley T."/>
            <person name="Wolfe A.J."/>
        </authorList>
    </citation>
    <scope>NUCLEOTIDE SEQUENCE [LARGE SCALE GENOMIC DNA]</scope>
    <source>
        <strain evidence="1 2">UMB0240</strain>
    </source>
</reference>
<dbReference type="OrthoDB" id="2156137at2"/>